<gene>
    <name evidence="1" type="ORF">AVDCRST_MAG01-01-3678</name>
</gene>
<proteinExistence type="predicted"/>
<reference evidence="1" key="1">
    <citation type="submission" date="2020-02" db="EMBL/GenBank/DDBJ databases">
        <authorList>
            <person name="Meier V. D."/>
        </authorList>
    </citation>
    <scope>NUCLEOTIDE SEQUENCE</scope>
    <source>
        <strain evidence="1">AVDCRST_MAG01</strain>
    </source>
</reference>
<dbReference type="AlphaFoldDB" id="A0A6J4QM47"/>
<dbReference type="Gene3D" id="3.40.50.2000">
    <property type="entry name" value="Glycogen Phosphorylase B"/>
    <property type="match status" value="1"/>
</dbReference>
<evidence type="ECO:0000313" key="1">
    <source>
        <dbReference type="EMBL" id="CAA9441350.1"/>
    </source>
</evidence>
<dbReference type="EMBL" id="CADCUW010000477">
    <property type="protein sequence ID" value="CAA9441350.1"/>
    <property type="molecule type" value="Genomic_DNA"/>
</dbReference>
<protein>
    <recommendedName>
        <fullName evidence="2">Glycosyltransferase</fullName>
    </recommendedName>
</protein>
<accession>A0A6J4QM47</accession>
<sequence length="375" mass="41295">MTRPPVVVLSGVRWDFLWQRHQAVATLFARAGYPTVFVETTGLANPGPSALPKVWARVQKSRNGRAGERGPTVYPPLVLPPTLRIFRAANRRLLMPRMARDIEEAVGRSPIVVAYPPTRTTLDLISALDPRLVLYDRADDYRHFPRVPKDIASTERELLARADLVSCTSKSLLEQTRRLRPDASLSGPAVDYEHFAALQEPPPVLPPRTVCFFGDAGRGRVDFGVLRAVAGTGFRLRLVGALDPAERRLADEPNVEYRGEVPHGRLPGALAGVDAFLLPYKINGLTRAISPAKTYECLATGRPVIASPLPAMGDLSEHVYLAQGPEGFVETLLKLPETETKDGVLARERLARENSWPVRFRELEASILRALGGRG</sequence>
<evidence type="ECO:0008006" key="2">
    <source>
        <dbReference type="Google" id="ProtNLM"/>
    </source>
</evidence>
<organism evidence="1">
    <name type="scientific">uncultured Rubrobacteraceae bacterium</name>
    <dbReference type="NCBI Taxonomy" id="349277"/>
    <lineage>
        <taxon>Bacteria</taxon>
        <taxon>Bacillati</taxon>
        <taxon>Actinomycetota</taxon>
        <taxon>Rubrobacteria</taxon>
        <taxon>Rubrobacterales</taxon>
        <taxon>Rubrobacteraceae</taxon>
        <taxon>environmental samples</taxon>
    </lineage>
</organism>
<dbReference type="Pfam" id="PF13692">
    <property type="entry name" value="Glyco_trans_1_4"/>
    <property type="match status" value="1"/>
</dbReference>
<dbReference type="SUPFAM" id="SSF53756">
    <property type="entry name" value="UDP-Glycosyltransferase/glycogen phosphorylase"/>
    <property type="match status" value="1"/>
</dbReference>
<name>A0A6J4QM47_9ACTN</name>